<sequence>MVYCRPCWLRSEGWWGDGEPNGVPLTFLSTALAHLHHKSLLLVLLQVKQALPESLSVFIFLCIAAYLHSCLR</sequence>
<organism evidence="1">
    <name type="scientific">Anguilla anguilla</name>
    <name type="common">European freshwater eel</name>
    <name type="synonym">Muraena anguilla</name>
    <dbReference type="NCBI Taxonomy" id="7936"/>
    <lineage>
        <taxon>Eukaryota</taxon>
        <taxon>Metazoa</taxon>
        <taxon>Chordata</taxon>
        <taxon>Craniata</taxon>
        <taxon>Vertebrata</taxon>
        <taxon>Euteleostomi</taxon>
        <taxon>Actinopterygii</taxon>
        <taxon>Neopterygii</taxon>
        <taxon>Teleostei</taxon>
        <taxon>Anguilliformes</taxon>
        <taxon>Anguillidae</taxon>
        <taxon>Anguilla</taxon>
    </lineage>
</organism>
<dbReference type="EMBL" id="GBXM01014565">
    <property type="protein sequence ID" value="JAH94012.1"/>
    <property type="molecule type" value="Transcribed_RNA"/>
</dbReference>
<dbReference type="AlphaFoldDB" id="A0A0E9WUD8"/>
<reference evidence="1" key="2">
    <citation type="journal article" date="2015" name="Fish Shellfish Immunol.">
        <title>Early steps in the European eel (Anguilla anguilla)-Vibrio vulnificus interaction in the gills: Role of the RtxA13 toxin.</title>
        <authorList>
            <person name="Callol A."/>
            <person name="Pajuelo D."/>
            <person name="Ebbesson L."/>
            <person name="Teles M."/>
            <person name="MacKenzie S."/>
            <person name="Amaro C."/>
        </authorList>
    </citation>
    <scope>NUCLEOTIDE SEQUENCE</scope>
</reference>
<reference evidence="1" key="1">
    <citation type="submission" date="2014-11" db="EMBL/GenBank/DDBJ databases">
        <authorList>
            <person name="Amaro Gonzalez C."/>
        </authorList>
    </citation>
    <scope>NUCLEOTIDE SEQUENCE</scope>
</reference>
<accession>A0A0E9WUD8</accession>
<name>A0A0E9WUD8_ANGAN</name>
<evidence type="ECO:0000313" key="1">
    <source>
        <dbReference type="EMBL" id="JAH94012.1"/>
    </source>
</evidence>
<proteinExistence type="predicted"/>
<protein>
    <submittedName>
        <fullName evidence="1">Uncharacterized protein</fullName>
    </submittedName>
</protein>